<proteinExistence type="predicted"/>
<keyword evidence="3 5" id="KW-1133">Transmembrane helix</keyword>
<keyword evidence="2 5" id="KW-0812">Transmembrane</keyword>
<gene>
    <name evidence="7" type="ordered locus">TCELL_1250</name>
</gene>
<dbReference type="InParanoid" id="I3TFY5"/>
<feature type="transmembrane region" description="Helical" evidence="5">
    <location>
        <begin position="180"/>
        <end position="202"/>
    </location>
</feature>
<feature type="transmembrane region" description="Helical" evidence="5">
    <location>
        <begin position="435"/>
        <end position="456"/>
    </location>
</feature>
<sequence length="526" mass="56698">MGRLLIKKWRVYTLERGLGWFEVFLWVVANPVASGFTFFTVQMLGTPGLYGGSNLLAYLLAGLVYVPVVLAFMYVALNVQRAAAPYVLISRAVSPVVAFIAIWYYMAASGGLLSLGFLVYYGFKALAGNVLLAGLASGDQLLVDLGVVLNQPLTELYLGVLVVAALFILASVGTRRLKWVLAPIVVTPLLITLAYTVALYLADPGTIYENWARATGLNPVLLEDVALKGALRGVTPLTPAPLAAATGGMMVAALWAYAGLESASFVAGEVKDPVKSYTRGYPLGFLTVFALYLLVPFVVETKLGVSLVASHSYLYYNYRGVLRSLSGRPLVPPSIFVYLSLFTSDKYLILLAGLAAFMWFLNTAYTIWLAAIRILYALAVDKMAPSSLARVTGVRGVPIVANNVVFSFGIVGLLLGCLTVKGLIPVASLLKLFGFSYSILVWLTGLSLAVLPWTRGGFYEGLPFKRRVFETAVGAACFASGWFMLLYSGSNVSLVEVVANSFIGLLALVSLLLVMRRFWAPEAVTT</sequence>
<feature type="transmembrane region" description="Helical" evidence="5">
    <location>
        <begin position="281"/>
        <end position="299"/>
    </location>
</feature>
<evidence type="ECO:0000313" key="7">
    <source>
        <dbReference type="EMBL" id="AFK51673.1"/>
    </source>
</evidence>
<feature type="transmembrane region" description="Helical" evidence="5">
    <location>
        <begin position="347"/>
        <end position="378"/>
    </location>
</feature>
<dbReference type="KEGG" id="thg:TCELL_1250"/>
<feature type="transmembrane region" description="Helical" evidence="5">
    <location>
        <begin position="240"/>
        <end position="260"/>
    </location>
</feature>
<evidence type="ECO:0000256" key="2">
    <source>
        <dbReference type="ARBA" id="ARBA00022692"/>
    </source>
</evidence>
<feature type="transmembrane region" description="Helical" evidence="5">
    <location>
        <begin position="493"/>
        <end position="514"/>
    </location>
</feature>
<dbReference type="AlphaFoldDB" id="I3TFY5"/>
<feature type="transmembrane region" description="Helical" evidence="5">
    <location>
        <begin position="468"/>
        <end position="487"/>
    </location>
</feature>
<comment type="subcellular location">
    <subcellularLocation>
        <location evidence="1">Membrane</location>
        <topology evidence="1">Multi-pass membrane protein</topology>
    </subcellularLocation>
</comment>
<dbReference type="GO" id="GO:0016020">
    <property type="term" value="C:membrane"/>
    <property type="evidence" value="ECO:0007669"/>
    <property type="project" value="UniProtKB-SubCell"/>
</dbReference>
<dbReference type="InterPro" id="IPR050367">
    <property type="entry name" value="APC_superfamily"/>
</dbReference>
<dbReference type="GO" id="GO:0055085">
    <property type="term" value="P:transmembrane transport"/>
    <property type="evidence" value="ECO:0007669"/>
    <property type="project" value="InterPro"/>
</dbReference>
<evidence type="ECO:0000259" key="6">
    <source>
        <dbReference type="Pfam" id="PF00324"/>
    </source>
</evidence>
<dbReference type="PIRSF" id="PIRSF006060">
    <property type="entry name" value="AA_transporter"/>
    <property type="match status" value="1"/>
</dbReference>
<evidence type="ECO:0000256" key="5">
    <source>
        <dbReference type="SAM" id="Phobius"/>
    </source>
</evidence>
<dbReference type="STRING" id="1184251.TCELL_1250"/>
<keyword evidence="8" id="KW-1185">Reference proteome</keyword>
<feature type="transmembrane region" description="Helical" evidence="5">
    <location>
        <begin position="56"/>
        <end position="77"/>
    </location>
</feature>
<dbReference type="Pfam" id="PF00324">
    <property type="entry name" value="AA_permease"/>
    <property type="match status" value="1"/>
</dbReference>
<dbReference type="EMBL" id="CP003531">
    <property type="protein sequence ID" value="AFK51673.1"/>
    <property type="molecule type" value="Genomic_DNA"/>
</dbReference>
<evidence type="ECO:0000256" key="3">
    <source>
        <dbReference type="ARBA" id="ARBA00022989"/>
    </source>
</evidence>
<dbReference type="InterPro" id="IPR004841">
    <property type="entry name" value="AA-permease/SLC12A_dom"/>
</dbReference>
<dbReference type="eggNOG" id="arCOG03463">
    <property type="taxonomic scope" value="Archaea"/>
</dbReference>
<reference evidence="7 8" key="1">
    <citation type="journal article" date="2012" name="J. Bacteriol.">
        <title>Complete genome sequence of the hyperthermophilic cellulolytic Crenarchaeon 'Thermogladius cellulolyticus' 1633.</title>
        <authorList>
            <person name="Mardanov A.V."/>
            <person name="Kochetkova T.V."/>
            <person name="Beletsky A.V."/>
            <person name="Bonch-Osmolovskaya E.A."/>
            <person name="Ravin N.V."/>
            <person name="Skryabin K.G."/>
        </authorList>
    </citation>
    <scope>NUCLEOTIDE SEQUENCE [LARGE SCALE GENOMIC DNA]</scope>
    <source>
        <strain evidence="8">DSM 22663 / VKM B-2946 / 1633</strain>
    </source>
</reference>
<accession>I3TFY5</accession>
<dbReference type="RefSeq" id="WP_014737923.1">
    <property type="nucleotide sequence ID" value="NC_017954.1"/>
</dbReference>
<dbReference type="Proteomes" id="UP000005270">
    <property type="component" value="Chromosome"/>
</dbReference>
<evidence type="ECO:0000256" key="4">
    <source>
        <dbReference type="ARBA" id="ARBA00023136"/>
    </source>
</evidence>
<feature type="transmembrane region" description="Helical" evidence="5">
    <location>
        <begin position="399"/>
        <end position="423"/>
    </location>
</feature>
<dbReference type="OrthoDB" id="43026at2157"/>
<dbReference type="HOGENOM" id="CLU_034270_0_0_2"/>
<evidence type="ECO:0000256" key="1">
    <source>
        <dbReference type="ARBA" id="ARBA00004141"/>
    </source>
</evidence>
<feature type="domain" description="Amino acid permease/ SLC12A" evidence="6">
    <location>
        <begin position="51"/>
        <end position="496"/>
    </location>
</feature>
<keyword evidence="4 5" id="KW-0472">Membrane</keyword>
<dbReference type="PANTHER" id="PTHR42770">
    <property type="entry name" value="AMINO ACID TRANSPORTER-RELATED"/>
    <property type="match status" value="1"/>
</dbReference>
<dbReference type="PANTHER" id="PTHR42770:SF7">
    <property type="entry name" value="MEMBRANE PROTEIN"/>
    <property type="match status" value="1"/>
</dbReference>
<feature type="transmembrane region" description="Helical" evidence="5">
    <location>
        <begin position="23"/>
        <end position="44"/>
    </location>
</feature>
<evidence type="ECO:0000313" key="8">
    <source>
        <dbReference type="Proteomes" id="UP000005270"/>
    </source>
</evidence>
<name>I3TFY5_THEC1</name>
<dbReference type="Gene3D" id="1.20.1740.10">
    <property type="entry name" value="Amino acid/polyamine transporter I"/>
    <property type="match status" value="1"/>
</dbReference>
<feature type="transmembrane region" description="Helical" evidence="5">
    <location>
        <begin position="156"/>
        <end position="173"/>
    </location>
</feature>
<protein>
    <submittedName>
        <fullName evidence="7">Amino acid transporter, putative</fullName>
    </submittedName>
</protein>
<dbReference type="GeneID" id="13013571"/>
<organism evidence="7 8">
    <name type="scientific">Thermogladius calderae (strain DSM 22663 / VKM B-2946 / 1633)</name>
    <dbReference type="NCBI Taxonomy" id="1184251"/>
    <lineage>
        <taxon>Archaea</taxon>
        <taxon>Thermoproteota</taxon>
        <taxon>Thermoprotei</taxon>
        <taxon>Desulfurococcales</taxon>
        <taxon>Desulfurococcaceae</taxon>
        <taxon>Thermogladius</taxon>
    </lineage>
</organism>